<sequence>MSFLTEWIANIILFIMLAVILDLLLPNSAMQKYAKMVISLLLIVIILSPVFKLLSADINTLVSDVQMESPTKEEEIKKMIDLQKKEIQASNDAYILKNMAVQLKSQAKEELVQSYDVSIKHISLTVDEPFEEIQKSLQGIEVILEAEEAESEAVETIQPVLLGAAETEETEKENQIRQASEIKSYLASIWEVDPDKISLKMEGGEGSTDE</sequence>
<evidence type="ECO:0000313" key="2">
    <source>
        <dbReference type="EMBL" id="MRX55634.1"/>
    </source>
</evidence>
<keyword evidence="1" id="KW-0812">Transmembrane</keyword>
<keyword evidence="1" id="KW-1133">Transmembrane helix</keyword>
<name>A0A6I2ME82_9BACI</name>
<dbReference type="RefSeq" id="WP_070876655.1">
    <property type="nucleotide sequence ID" value="NZ_CAJFZX010000001.1"/>
</dbReference>
<evidence type="ECO:0000256" key="1">
    <source>
        <dbReference type="SAM" id="Phobius"/>
    </source>
</evidence>
<reference evidence="2 3" key="1">
    <citation type="submission" date="2019-11" db="EMBL/GenBank/DDBJ databases">
        <title>Bacillus idriensis genome.</title>
        <authorList>
            <person name="Konopka E.N."/>
            <person name="Newman J.D."/>
        </authorList>
    </citation>
    <scope>NUCLEOTIDE SEQUENCE [LARGE SCALE GENOMIC DNA]</scope>
    <source>
        <strain evidence="2 3">DSM 19097</strain>
    </source>
</reference>
<evidence type="ECO:0000313" key="3">
    <source>
        <dbReference type="Proteomes" id="UP000441585"/>
    </source>
</evidence>
<dbReference type="Proteomes" id="UP000441585">
    <property type="component" value="Unassembled WGS sequence"/>
</dbReference>
<comment type="caution">
    <text evidence="2">The sequence shown here is derived from an EMBL/GenBank/DDBJ whole genome shotgun (WGS) entry which is preliminary data.</text>
</comment>
<feature type="transmembrane region" description="Helical" evidence="1">
    <location>
        <begin position="6"/>
        <end position="25"/>
    </location>
</feature>
<proteinExistence type="predicted"/>
<dbReference type="NCBIfam" id="TIGR02896">
    <property type="entry name" value="spore_III_AF"/>
    <property type="match status" value="1"/>
</dbReference>
<feature type="transmembrane region" description="Helical" evidence="1">
    <location>
        <begin position="37"/>
        <end position="54"/>
    </location>
</feature>
<gene>
    <name evidence="2" type="primary">spoIIIAF</name>
    <name evidence="2" type="ORF">GJU41_16860</name>
</gene>
<protein>
    <submittedName>
        <fullName evidence="2">Stage III sporulation protein AF</fullName>
    </submittedName>
</protein>
<dbReference type="Pfam" id="PF09581">
    <property type="entry name" value="Spore_III_AF"/>
    <property type="match status" value="1"/>
</dbReference>
<dbReference type="EMBL" id="WKKF01000005">
    <property type="protein sequence ID" value="MRX55634.1"/>
    <property type="molecule type" value="Genomic_DNA"/>
</dbReference>
<organism evidence="2 3">
    <name type="scientific">Metabacillus idriensis</name>
    <dbReference type="NCBI Taxonomy" id="324768"/>
    <lineage>
        <taxon>Bacteria</taxon>
        <taxon>Bacillati</taxon>
        <taxon>Bacillota</taxon>
        <taxon>Bacilli</taxon>
        <taxon>Bacillales</taxon>
        <taxon>Bacillaceae</taxon>
        <taxon>Metabacillus</taxon>
    </lineage>
</organism>
<dbReference type="AlphaFoldDB" id="A0A6I2ME82"/>
<dbReference type="InterPro" id="IPR014245">
    <property type="entry name" value="Spore_III_AF"/>
</dbReference>
<accession>A0A6I2ME82</accession>
<keyword evidence="3" id="KW-1185">Reference proteome</keyword>
<keyword evidence="1" id="KW-0472">Membrane</keyword>